<keyword evidence="3" id="KW-1185">Reference proteome</keyword>
<sequence>MPKEIEMTIICENGEPIVIRDRKLIQKSWFLNRAAYAQDNKWLTKAIKFSISVHLPFPKKICEFSLKYAVKYTDARFGSREENLRKYKAANKKSLEELKQILSCASYLQCQTFMNAIGFVTAKKLEEKSAEEVQDYMGEGCIEAAEEFNTRTSEEERLKNYIERNKKIKAEHTKSLEQSTALDTSQATESLESSIVPGNKRRIFMANVRQRYNLNDLIWCHFWNGTIQKAHIIDIAEREGVMHYKVHYIGWNYRYQEWFSFEQAEILMRPFTIPQAA</sequence>
<dbReference type="EMBL" id="GL379902">
    <property type="protein sequence ID" value="EGT33138.1"/>
    <property type="molecule type" value="Genomic_DNA"/>
</dbReference>
<dbReference type="PANTHER" id="PTHR37964">
    <property type="entry name" value="SUPPRESSOR"/>
    <property type="match status" value="1"/>
</dbReference>
<accession>G0NKU3</accession>
<dbReference type="Pfam" id="PF11717">
    <property type="entry name" value="Tudor-knot"/>
    <property type="match status" value="1"/>
</dbReference>
<protein>
    <recommendedName>
        <fullName evidence="1">Tudor-knot domain-containing protein</fullName>
    </recommendedName>
</protein>
<organism evidence="3">
    <name type="scientific">Caenorhabditis brenneri</name>
    <name type="common">Nematode worm</name>
    <dbReference type="NCBI Taxonomy" id="135651"/>
    <lineage>
        <taxon>Eukaryota</taxon>
        <taxon>Metazoa</taxon>
        <taxon>Ecdysozoa</taxon>
        <taxon>Nematoda</taxon>
        <taxon>Chromadorea</taxon>
        <taxon>Rhabditida</taxon>
        <taxon>Rhabditina</taxon>
        <taxon>Rhabditomorpha</taxon>
        <taxon>Rhabditoidea</taxon>
        <taxon>Rhabditidae</taxon>
        <taxon>Peloderinae</taxon>
        <taxon>Caenorhabditis</taxon>
    </lineage>
</organism>
<evidence type="ECO:0000313" key="2">
    <source>
        <dbReference type="EMBL" id="EGT33138.1"/>
    </source>
</evidence>
<dbReference type="AlphaFoldDB" id="G0NKU3"/>
<reference evidence="3" key="1">
    <citation type="submission" date="2011-07" db="EMBL/GenBank/DDBJ databases">
        <authorList>
            <consortium name="Caenorhabditis brenneri Sequencing and Analysis Consortium"/>
            <person name="Wilson R.K."/>
        </authorList>
    </citation>
    <scope>NUCLEOTIDE SEQUENCE [LARGE SCALE GENOMIC DNA]</scope>
    <source>
        <strain evidence="3">PB2801</strain>
    </source>
</reference>
<feature type="domain" description="Tudor-knot" evidence="1">
    <location>
        <begin position="219"/>
        <end position="260"/>
    </location>
</feature>
<evidence type="ECO:0000259" key="1">
    <source>
        <dbReference type="Pfam" id="PF11717"/>
    </source>
</evidence>
<dbReference type="Proteomes" id="UP000008068">
    <property type="component" value="Unassembled WGS sequence"/>
</dbReference>
<proteinExistence type="predicted"/>
<dbReference type="InterPro" id="IPR025995">
    <property type="entry name" value="Tudor-knot"/>
</dbReference>
<name>G0NKU3_CAEBE</name>
<dbReference type="Gene3D" id="2.30.30.140">
    <property type="match status" value="1"/>
</dbReference>
<dbReference type="InParanoid" id="G0NKU3"/>
<gene>
    <name evidence="2" type="ORF">CAEBREN_02268</name>
</gene>
<dbReference type="SUPFAM" id="SSF54160">
    <property type="entry name" value="Chromo domain-like"/>
    <property type="match status" value="1"/>
</dbReference>
<dbReference type="HOGENOM" id="CLU_1005532_0_0_1"/>
<dbReference type="Gene3D" id="3.30.710.10">
    <property type="entry name" value="Potassium Channel Kv1.1, Chain A"/>
    <property type="match status" value="1"/>
</dbReference>
<dbReference type="InterPro" id="IPR011333">
    <property type="entry name" value="SKP1/BTB/POZ_sf"/>
</dbReference>
<dbReference type="InterPro" id="IPR016197">
    <property type="entry name" value="Chromo-like_dom_sf"/>
</dbReference>
<evidence type="ECO:0000313" key="3">
    <source>
        <dbReference type="Proteomes" id="UP000008068"/>
    </source>
</evidence>
<dbReference type="PANTHER" id="PTHR37964:SF1">
    <property type="entry name" value="SUPPRESSOR-RELATED"/>
    <property type="match status" value="1"/>
</dbReference>